<keyword evidence="1" id="KW-1133">Transmembrane helix</keyword>
<protein>
    <recommendedName>
        <fullName evidence="4">Tryptophan-rich sensory protein</fullName>
    </recommendedName>
</protein>
<evidence type="ECO:0000313" key="3">
    <source>
        <dbReference type="Proteomes" id="UP000643279"/>
    </source>
</evidence>
<organism evidence="2 3">
    <name type="scientific">Arthrobacter liuii</name>
    <dbReference type="NCBI Taxonomy" id="1476996"/>
    <lineage>
        <taxon>Bacteria</taxon>
        <taxon>Bacillati</taxon>
        <taxon>Actinomycetota</taxon>
        <taxon>Actinomycetes</taxon>
        <taxon>Micrococcales</taxon>
        <taxon>Micrococcaceae</taxon>
        <taxon>Arthrobacter</taxon>
    </lineage>
</organism>
<dbReference type="EMBL" id="BMFW01000017">
    <property type="protein sequence ID" value="GGH98373.1"/>
    <property type="molecule type" value="Genomic_DNA"/>
</dbReference>
<feature type="transmembrane region" description="Helical" evidence="1">
    <location>
        <begin position="95"/>
        <end position="120"/>
    </location>
</feature>
<comment type="caution">
    <text evidence="2">The sequence shown here is derived from an EMBL/GenBank/DDBJ whole genome shotgun (WGS) entry which is preliminary data.</text>
</comment>
<keyword evidence="1" id="KW-0472">Membrane</keyword>
<keyword evidence="3" id="KW-1185">Reference proteome</keyword>
<keyword evidence="1" id="KW-0812">Transmembrane</keyword>
<evidence type="ECO:0000313" key="2">
    <source>
        <dbReference type="EMBL" id="GGH98373.1"/>
    </source>
</evidence>
<evidence type="ECO:0000256" key="1">
    <source>
        <dbReference type="SAM" id="Phobius"/>
    </source>
</evidence>
<accession>A0ABQ2AXB4</accession>
<feature type="transmembrane region" description="Helical" evidence="1">
    <location>
        <begin position="63"/>
        <end position="83"/>
    </location>
</feature>
<gene>
    <name evidence="2" type="ORF">GCM10007170_30760</name>
</gene>
<sequence>MPWPVVALVVVTVANYVWQVPYYLHFYGRFGTSPGGLTVPLLLTFLWFLLATVLLVTRRRGGVPVMASFLVVEALFYLVHNLSGAAGRDLPAGDVVLLVASLLGYVNTVAAVFFLGWLFVTRRQSRSGDRRTISSR</sequence>
<proteinExistence type="predicted"/>
<name>A0ABQ2AXB4_9MICC</name>
<feature type="transmembrane region" description="Helical" evidence="1">
    <location>
        <begin position="35"/>
        <end position="56"/>
    </location>
</feature>
<dbReference type="Proteomes" id="UP000643279">
    <property type="component" value="Unassembled WGS sequence"/>
</dbReference>
<reference evidence="3" key="1">
    <citation type="journal article" date="2019" name="Int. J. Syst. Evol. Microbiol.">
        <title>The Global Catalogue of Microorganisms (GCM) 10K type strain sequencing project: providing services to taxonomists for standard genome sequencing and annotation.</title>
        <authorList>
            <consortium name="The Broad Institute Genomics Platform"/>
            <consortium name="The Broad Institute Genome Sequencing Center for Infectious Disease"/>
            <person name="Wu L."/>
            <person name="Ma J."/>
        </authorList>
    </citation>
    <scope>NUCLEOTIDE SEQUENCE [LARGE SCALE GENOMIC DNA]</scope>
    <source>
        <strain evidence="3">CGMCC 1.12778</strain>
    </source>
</reference>
<evidence type="ECO:0008006" key="4">
    <source>
        <dbReference type="Google" id="ProtNLM"/>
    </source>
</evidence>